<name>D8LAZ8_ECTSI</name>
<evidence type="ECO:0000313" key="3">
    <source>
        <dbReference type="Proteomes" id="UP000002630"/>
    </source>
</evidence>
<feature type="region of interest" description="Disordered" evidence="1">
    <location>
        <begin position="354"/>
        <end position="439"/>
    </location>
</feature>
<feature type="region of interest" description="Disordered" evidence="1">
    <location>
        <begin position="1"/>
        <end position="53"/>
    </location>
</feature>
<dbReference type="EMBL" id="FN649726">
    <property type="protein sequence ID" value="CBN76507.1"/>
    <property type="molecule type" value="Genomic_DNA"/>
</dbReference>
<sequence length="499" mass="52790">MQGVELQVGSSYHPLARTAGNNKGHEQERQEQASNPQEQQEEGGVPSKKKRRVGDRRLLAAVAAAAEPAASLTSQEEEEVGLSDELFDGYGLEEVHDAGGGVGGHGLSLGIAGESNNGELHENGGGTVQGWAPPGLGVCQLWAQQASLLKRKKASPVGLGVSASFFSSSPSPSSSSAEPPLSSSAGKRQATAVGFSVDDAVPVSRDDKAKLVGGYLGSARPGYGDKTRKPVWWAAEVPWRKGVSISQMNNATLHKLVVAVKAHQRQERREALASGNGFVPDSGLLVCAPKTKKEMSRLIRSIQGRRLQYGKDGKRPPWWPADAPWDSDRPLSTMKHGEVTSIFKAMIREGLLFDTDSGGSSSSSPSSSSSSSSFSSPPSSDSDSGKNDSLEGHQDLLLDKTGNDNVVNGDVAWEERPNHHRSGRSGFLGGDTDGGGLLERPSSLLAMAETHGHLMPAAASFLPQQHQHQHQHMVAGETSPNMFSVGYDMAEAELSLGDL</sequence>
<dbReference type="AlphaFoldDB" id="D8LAZ8"/>
<gene>
    <name evidence="2" type="ORF">Esi_0000_0120</name>
</gene>
<dbReference type="InParanoid" id="D8LAZ8"/>
<feature type="region of interest" description="Disordered" evidence="1">
    <location>
        <begin position="309"/>
        <end position="331"/>
    </location>
</feature>
<evidence type="ECO:0000313" key="2">
    <source>
        <dbReference type="EMBL" id="CBN76507.1"/>
    </source>
</evidence>
<feature type="compositionally biased region" description="Basic and acidic residues" evidence="1">
    <location>
        <begin position="383"/>
        <end position="402"/>
    </location>
</feature>
<dbReference type="EMBL" id="FN647682">
    <property type="protein sequence ID" value="CBN76507.1"/>
    <property type="molecule type" value="Genomic_DNA"/>
</dbReference>
<keyword evidence="3" id="KW-1185">Reference proteome</keyword>
<accession>D8LAZ8</accession>
<feature type="compositionally biased region" description="Gly residues" evidence="1">
    <location>
        <begin position="426"/>
        <end position="437"/>
    </location>
</feature>
<feature type="compositionally biased region" description="Low complexity" evidence="1">
    <location>
        <begin position="356"/>
        <end position="382"/>
    </location>
</feature>
<evidence type="ECO:0000256" key="1">
    <source>
        <dbReference type="SAM" id="MobiDB-lite"/>
    </source>
</evidence>
<organism evidence="2 3">
    <name type="scientific">Ectocarpus siliculosus</name>
    <name type="common">Brown alga</name>
    <name type="synonym">Conferva siliculosa</name>
    <dbReference type="NCBI Taxonomy" id="2880"/>
    <lineage>
        <taxon>Eukaryota</taxon>
        <taxon>Sar</taxon>
        <taxon>Stramenopiles</taxon>
        <taxon>Ochrophyta</taxon>
        <taxon>PX clade</taxon>
        <taxon>Phaeophyceae</taxon>
        <taxon>Ectocarpales</taxon>
        <taxon>Ectocarpaceae</taxon>
        <taxon>Ectocarpus</taxon>
    </lineage>
</organism>
<feature type="compositionally biased region" description="Low complexity" evidence="1">
    <location>
        <begin position="165"/>
        <end position="185"/>
    </location>
</feature>
<reference evidence="2 3" key="1">
    <citation type="journal article" date="2010" name="Nature">
        <title>The Ectocarpus genome and the independent evolution of multicellularity in brown algae.</title>
        <authorList>
            <person name="Cock J.M."/>
            <person name="Sterck L."/>
            <person name="Rouze P."/>
            <person name="Scornet D."/>
            <person name="Allen A.E."/>
            <person name="Amoutzias G."/>
            <person name="Anthouard V."/>
            <person name="Artiguenave F."/>
            <person name="Aury J.M."/>
            <person name="Badger J.H."/>
            <person name="Beszteri B."/>
            <person name="Billiau K."/>
            <person name="Bonnet E."/>
            <person name="Bothwell J.H."/>
            <person name="Bowler C."/>
            <person name="Boyen C."/>
            <person name="Brownlee C."/>
            <person name="Carrano C.J."/>
            <person name="Charrier B."/>
            <person name="Cho G.Y."/>
            <person name="Coelho S.M."/>
            <person name="Collen J."/>
            <person name="Corre E."/>
            <person name="Da Silva C."/>
            <person name="Delage L."/>
            <person name="Delaroque N."/>
            <person name="Dittami S.M."/>
            <person name="Doulbeau S."/>
            <person name="Elias M."/>
            <person name="Farnham G."/>
            <person name="Gachon C.M."/>
            <person name="Gschloessl B."/>
            <person name="Heesch S."/>
            <person name="Jabbari K."/>
            <person name="Jubin C."/>
            <person name="Kawai H."/>
            <person name="Kimura K."/>
            <person name="Kloareg B."/>
            <person name="Kupper F.C."/>
            <person name="Lang D."/>
            <person name="Le Bail A."/>
            <person name="Leblanc C."/>
            <person name="Lerouge P."/>
            <person name="Lohr M."/>
            <person name="Lopez P.J."/>
            <person name="Martens C."/>
            <person name="Maumus F."/>
            <person name="Michel G."/>
            <person name="Miranda-Saavedra D."/>
            <person name="Morales J."/>
            <person name="Moreau H."/>
            <person name="Motomura T."/>
            <person name="Nagasato C."/>
            <person name="Napoli C.A."/>
            <person name="Nelson D.R."/>
            <person name="Nyvall-Collen P."/>
            <person name="Peters A.F."/>
            <person name="Pommier C."/>
            <person name="Potin P."/>
            <person name="Poulain J."/>
            <person name="Quesneville H."/>
            <person name="Read B."/>
            <person name="Rensing S.A."/>
            <person name="Ritter A."/>
            <person name="Rousvoal S."/>
            <person name="Samanta M."/>
            <person name="Samson G."/>
            <person name="Schroeder D.C."/>
            <person name="Segurens B."/>
            <person name="Strittmatter M."/>
            <person name="Tonon T."/>
            <person name="Tregear J.W."/>
            <person name="Valentin K."/>
            <person name="von Dassow P."/>
            <person name="Yamagishi T."/>
            <person name="Van de Peer Y."/>
            <person name="Wincker P."/>
        </authorList>
    </citation>
    <scope>NUCLEOTIDE SEQUENCE [LARGE SCALE GENOMIC DNA]</scope>
    <source>
        <strain evidence="3">Ec32 / CCAP1310/4</strain>
    </source>
</reference>
<feature type="region of interest" description="Disordered" evidence="1">
    <location>
        <begin position="165"/>
        <end position="188"/>
    </location>
</feature>
<dbReference type="OrthoDB" id="10345628at2759"/>
<protein>
    <submittedName>
        <fullName evidence="2">Uncharacterized protein</fullName>
    </submittedName>
</protein>
<dbReference type="Proteomes" id="UP000002630">
    <property type="component" value="Linkage Group LG01"/>
</dbReference>
<proteinExistence type="predicted"/>